<keyword evidence="1" id="KW-0732">Signal</keyword>
<feature type="signal peptide" evidence="1">
    <location>
        <begin position="1"/>
        <end position="22"/>
    </location>
</feature>
<reference evidence="3 4" key="1">
    <citation type="journal article" date="2015" name="Nature">
        <title>rRNA introns, odd ribosomes, and small enigmatic genomes across a large radiation of phyla.</title>
        <authorList>
            <person name="Brown C.T."/>
            <person name="Hug L.A."/>
            <person name="Thomas B.C."/>
            <person name="Sharon I."/>
            <person name="Castelle C.J."/>
            <person name="Singh A."/>
            <person name="Wilkins M.J."/>
            <person name="Williams K.H."/>
            <person name="Banfield J.F."/>
        </authorList>
    </citation>
    <scope>NUCLEOTIDE SEQUENCE [LARGE SCALE GENOMIC DNA]</scope>
</reference>
<organism evidence="3 4">
    <name type="scientific">candidate division CPR3 bacterium GW2011_GWF2_35_18</name>
    <dbReference type="NCBI Taxonomy" id="1618350"/>
    <lineage>
        <taxon>Bacteria</taxon>
        <taxon>Bacteria division CPR3</taxon>
    </lineage>
</organism>
<feature type="domain" description="DUF5667" evidence="2">
    <location>
        <begin position="74"/>
        <end position="182"/>
    </location>
</feature>
<dbReference type="InterPro" id="IPR043725">
    <property type="entry name" value="DUF5667"/>
</dbReference>
<evidence type="ECO:0000256" key="1">
    <source>
        <dbReference type="SAM" id="SignalP"/>
    </source>
</evidence>
<gene>
    <name evidence="3" type="ORF">UR67_C0001G0244</name>
</gene>
<feature type="chain" id="PRO_5002531771" description="DUF5667 domain-containing protein" evidence="1">
    <location>
        <begin position="23"/>
        <end position="262"/>
    </location>
</feature>
<dbReference type="Proteomes" id="UP000034581">
    <property type="component" value="Unassembled WGS sequence"/>
</dbReference>
<comment type="caution">
    <text evidence="3">The sequence shown here is derived from an EMBL/GenBank/DDBJ whole genome shotgun (WGS) entry which is preliminary data.</text>
</comment>
<dbReference type="EMBL" id="LBQB01000001">
    <property type="protein sequence ID" value="KKP70335.1"/>
    <property type="molecule type" value="Genomic_DNA"/>
</dbReference>
<evidence type="ECO:0000259" key="2">
    <source>
        <dbReference type="Pfam" id="PF18915"/>
    </source>
</evidence>
<dbReference type="AlphaFoldDB" id="A0A0G0E4R5"/>
<name>A0A0G0E4R5_UNCC3</name>
<accession>A0A0G0E4R5</accession>
<evidence type="ECO:0000313" key="3">
    <source>
        <dbReference type="EMBL" id="KKP70335.1"/>
    </source>
</evidence>
<proteinExistence type="predicted"/>
<evidence type="ECO:0000313" key="4">
    <source>
        <dbReference type="Proteomes" id="UP000034581"/>
    </source>
</evidence>
<dbReference type="STRING" id="1618350.UR67_C0001G0244"/>
<protein>
    <recommendedName>
        <fullName evidence="2">DUF5667 domain-containing protein</fullName>
    </recommendedName>
</protein>
<sequence>MKKAIIFVFVLLVLSNTTPIFAEDIPLESEEATSPFLASTKETSDSDSLPDIETSKSASKIKGFLTLGLPEVMILPTSPFYPLKILWEKVVLFFTFDETKKVEMILKNAERRLSESYRLIENKSFDKAKDTLNTYNEQITLATNSLSELKELNSEDLIALVRKIEANTVKQQGVIDYFADKVGTKSSYYQDLQTISISGIKNAINSLVETNMATPSYELKQKIVDVLNSTQYDELVKSEIETMMNEKLLREIEKVKGANSNN</sequence>
<dbReference type="Pfam" id="PF18915">
    <property type="entry name" value="DUF5667"/>
    <property type="match status" value="1"/>
</dbReference>